<dbReference type="AlphaFoldDB" id="A0A5E8BRK5"/>
<reference evidence="4 5" key="1">
    <citation type="submission" date="2019-09" db="EMBL/GenBank/DDBJ databases">
        <authorList>
            <person name="Brejova B."/>
        </authorList>
    </citation>
    <scope>NUCLEOTIDE SEQUENCE [LARGE SCALE GENOMIC DNA]</scope>
</reference>
<dbReference type="Gene3D" id="3.90.226.10">
    <property type="entry name" value="2-enoyl-CoA Hydratase, Chain A, domain 1"/>
    <property type="match status" value="1"/>
</dbReference>
<sequence length="306" mass="32180">MSTKLLRPLLNNKRAMRTASRMWCATYSTSSTDSPVRVQYVSVNAPSFADAELTDTPPADGSGSIAIVTLNRLKAKNSISRQLLDDLHTAVTRDYAGQGTRALILRSAAPDIFCAGADLKERKTFTQDDTRAFLAKLNHTLDLLETQAVPTIAAIDGVALGGGLELALAADFRVLGPSAVVGLPETRLAIIPGAGGTYRLPRLVGTSRALDLVLTGRRVGAAEALQLGVASRALVNSGESADEGAWALAREIGAGGPVALVAAKQAVRGAAPAWEAGMYARVVNTEDKFEALAAFAEKRKPVFKGR</sequence>
<dbReference type="GO" id="GO:0005739">
    <property type="term" value="C:mitochondrion"/>
    <property type="evidence" value="ECO:0007669"/>
    <property type="project" value="TreeGrafter"/>
</dbReference>
<accession>A0A5E8BRK5</accession>
<dbReference type="PANTHER" id="PTHR11941:SF171">
    <property type="entry name" value="SD19268P"/>
    <property type="match status" value="1"/>
</dbReference>
<evidence type="ECO:0000313" key="4">
    <source>
        <dbReference type="EMBL" id="VVT53109.1"/>
    </source>
</evidence>
<evidence type="ECO:0008006" key="6">
    <source>
        <dbReference type="Google" id="ProtNLM"/>
    </source>
</evidence>
<dbReference type="GeneID" id="43582226"/>
<dbReference type="FunFam" id="3.90.226.10:FF:000009">
    <property type="entry name" value="Carnitinyl-CoA dehydratase"/>
    <property type="match status" value="1"/>
</dbReference>
<dbReference type="InterPro" id="IPR001753">
    <property type="entry name" value="Enoyl-CoA_hydra/iso"/>
</dbReference>
<evidence type="ECO:0000256" key="2">
    <source>
        <dbReference type="ARBA" id="ARBA00023239"/>
    </source>
</evidence>
<dbReference type="InterPro" id="IPR014748">
    <property type="entry name" value="Enoyl-CoA_hydra_C"/>
</dbReference>
<keyword evidence="2" id="KW-0456">Lyase</keyword>
<dbReference type="OrthoDB" id="410701at2759"/>
<organism evidence="4 5">
    <name type="scientific">Magnusiomyces paraingens</name>
    <dbReference type="NCBI Taxonomy" id="2606893"/>
    <lineage>
        <taxon>Eukaryota</taxon>
        <taxon>Fungi</taxon>
        <taxon>Dikarya</taxon>
        <taxon>Ascomycota</taxon>
        <taxon>Saccharomycotina</taxon>
        <taxon>Dipodascomycetes</taxon>
        <taxon>Dipodascales</taxon>
        <taxon>Dipodascaceae</taxon>
        <taxon>Magnusiomyces</taxon>
    </lineage>
</organism>
<comment type="similarity">
    <text evidence="1 3">Belongs to the enoyl-CoA hydratase/isomerase family.</text>
</comment>
<evidence type="ECO:0000256" key="3">
    <source>
        <dbReference type="RuleBase" id="RU003707"/>
    </source>
</evidence>
<dbReference type="InterPro" id="IPR029045">
    <property type="entry name" value="ClpP/crotonase-like_dom_sf"/>
</dbReference>
<dbReference type="GO" id="GO:0016829">
    <property type="term" value="F:lyase activity"/>
    <property type="evidence" value="ECO:0007669"/>
    <property type="project" value="UniProtKB-KW"/>
</dbReference>
<dbReference type="SUPFAM" id="SSF52096">
    <property type="entry name" value="ClpP/crotonase"/>
    <property type="match status" value="1"/>
</dbReference>
<dbReference type="CDD" id="cd06558">
    <property type="entry name" value="crotonase-like"/>
    <property type="match status" value="1"/>
</dbReference>
<dbReference type="RefSeq" id="XP_031854017.1">
    <property type="nucleotide sequence ID" value="XM_031998126.1"/>
</dbReference>
<evidence type="ECO:0000256" key="1">
    <source>
        <dbReference type="ARBA" id="ARBA00005254"/>
    </source>
</evidence>
<dbReference type="PANTHER" id="PTHR11941">
    <property type="entry name" value="ENOYL-COA HYDRATASE-RELATED"/>
    <property type="match status" value="1"/>
</dbReference>
<dbReference type="GO" id="GO:0006635">
    <property type="term" value="P:fatty acid beta-oxidation"/>
    <property type="evidence" value="ECO:0007669"/>
    <property type="project" value="TreeGrafter"/>
</dbReference>
<dbReference type="PROSITE" id="PS00166">
    <property type="entry name" value="ENOYL_COA_HYDRATASE"/>
    <property type="match status" value="1"/>
</dbReference>
<keyword evidence="5" id="KW-1185">Reference proteome</keyword>
<dbReference type="EMBL" id="CABVLU010000003">
    <property type="protein sequence ID" value="VVT53109.1"/>
    <property type="molecule type" value="Genomic_DNA"/>
</dbReference>
<evidence type="ECO:0000313" key="5">
    <source>
        <dbReference type="Proteomes" id="UP000398389"/>
    </source>
</evidence>
<dbReference type="Pfam" id="PF00378">
    <property type="entry name" value="ECH_1"/>
    <property type="match status" value="1"/>
</dbReference>
<dbReference type="InterPro" id="IPR018376">
    <property type="entry name" value="Enoyl-CoA_hyd/isom_CS"/>
</dbReference>
<protein>
    <recommendedName>
        <fullName evidence="6">Enoyl-CoA hydratase</fullName>
    </recommendedName>
</protein>
<proteinExistence type="inferred from homology"/>
<dbReference type="Gene3D" id="1.10.12.10">
    <property type="entry name" value="Lyase 2-enoyl-coa Hydratase, Chain A, domain 2"/>
    <property type="match status" value="1"/>
</dbReference>
<gene>
    <name evidence="4" type="ORF">SAPINGB_P003408</name>
</gene>
<name>A0A5E8BRK5_9ASCO</name>
<dbReference type="Proteomes" id="UP000398389">
    <property type="component" value="Unassembled WGS sequence"/>
</dbReference>